<feature type="transmembrane region" description="Helical" evidence="1">
    <location>
        <begin position="100"/>
        <end position="120"/>
    </location>
</feature>
<evidence type="ECO:0000313" key="2">
    <source>
        <dbReference type="EMBL" id="RBP11916.1"/>
    </source>
</evidence>
<dbReference type="Proteomes" id="UP000253529">
    <property type="component" value="Unassembled WGS sequence"/>
</dbReference>
<evidence type="ECO:0000256" key="1">
    <source>
        <dbReference type="SAM" id="Phobius"/>
    </source>
</evidence>
<dbReference type="AlphaFoldDB" id="A0A366FCV0"/>
<feature type="transmembrane region" description="Helical" evidence="1">
    <location>
        <begin position="132"/>
        <end position="156"/>
    </location>
</feature>
<sequence>MAIDLASQTCNMGEVRCVDKSAGASLTKELPRAPEAVLNRAPALLAASAALMGAGGVALAALATHRNGGELGRTAALFLLLHAAACLGVAAHARIARSPALVAVGFALAAGATLFAADLATSGFTGERLFPFAAPIGGSTMILAWAALAAVFALAARR</sequence>
<keyword evidence="1" id="KW-0472">Membrane</keyword>
<accession>A0A366FCV0</accession>
<reference evidence="2 3" key="1">
    <citation type="submission" date="2018-06" db="EMBL/GenBank/DDBJ databases">
        <title>Genomic Encyclopedia of Type Strains, Phase IV (KMG-IV): sequencing the most valuable type-strain genomes for metagenomic binning, comparative biology and taxonomic classification.</title>
        <authorList>
            <person name="Goeker M."/>
        </authorList>
    </citation>
    <scope>NUCLEOTIDE SEQUENCE [LARGE SCALE GENOMIC DNA]</scope>
    <source>
        <strain evidence="2 3">DSM 24875</strain>
    </source>
</reference>
<protein>
    <submittedName>
        <fullName evidence="2">Uncharacterized membrane protein YgdD (TMEM256/DUF423 family)</fullName>
    </submittedName>
</protein>
<dbReference type="InterPro" id="IPR006696">
    <property type="entry name" value="DUF423"/>
</dbReference>
<organism evidence="2 3">
    <name type="scientific">Roseiarcus fermentans</name>
    <dbReference type="NCBI Taxonomy" id="1473586"/>
    <lineage>
        <taxon>Bacteria</taxon>
        <taxon>Pseudomonadati</taxon>
        <taxon>Pseudomonadota</taxon>
        <taxon>Alphaproteobacteria</taxon>
        <taxon>Hyphomicrobiales</taxon>
        <taxon>Roseiarcaceae</taxon>
        <taxon>Roseiarcus</taxon>
    </lineage>
</organism>
<keyword evidence="1" id="KW-1133">Transmembrane helix</keyword>
<feature type="transmembrane region" description="Helical" evidence="1">
    <location>
        <begin position="75"/>
        <end position="93"/>
    </location>
</feature>
<keyword evidence="1" id="KW-0812">Transmembrane</keyword>
<dbReference type="EMBL" id="QNRK01000015">
    <property type="protein sequence ID" value="RBP11916.1"/>
    <property type="molecule type" value="Genomic_DNA"/>
</dbReference>
<feature type="transmembrane region" description="Helical" evidence="1">
    <location>
        <begin position="41"/>
        <end position="63"/>
    </location>
</feature>
<name>A0A366FCV0_9HYPH</name>
<comment type="caution">
    <text evidence="2">The sequence shown here is derived from an EMBL/GenBank/DDBJ whole genome shotgun (WGS) entry which is preliminary data.</text>
</comment>
<gene>
    <name evidence="2" type="ORF">DFR50_11523</name>
</gene>
<proteinExistence type="predicted"/>
<keyword evidence="3" id="KW-1185">Reference proteome</keyword>
<dbReference type="Pfam" id="PF04241">
    <property type="entry name" value="DUF423"/>
    <property type="match status" value="1"/>
</dbReference>
<evidence type="ECO:0000313" key="3">
    <source>
        <dbReference type="Proteomes" id="UP000253529"/>
    </source>
</evidence>